<sequence length="118" mass="12906">MKILKSTILASLLALGTANLYGAEGHSHGGSTHVHEKINETKAIVIAKNMKDGLVKKGTINNTWQNIDASKVEKKIFGKSEEWLISFNNTQIEDKEKQTLYVFVSLTGEVTGANFTGN</sequence>
<keyword evidence="1" id="KW-0732">Signal</keyword>
<reference evidence="2" key="1">
    <citation type="journal article" date="2023" name="Antibiotics">
        <title>Genomic Characterization of Antibiotic-Resistant Campylobacterales Isolated from Chilean Poultry Meat.</title>
        <authorList>
            <person name="Concha-Toloza M."/>
            <person name="Lopez-Cantillo M."/>
            <person name="Molina-Mora J.A."/>
            <person name="Collado L."/>
        </authorList>
    </citation>
    <scope>NUCLEOTIDE SEQUENCE</scope>
    <source>
        <strain evidence="2">FR1p153A2</strain>
    </source>
</reference>
<name>A0AAW6VFA0_9BACT</name>
<feature type="signal peptide" evidence="1">
    <location>
        <begin position="1"/>
        <end position="22"/>
    </location>
</feature>
<evidence type="ECO:0000313" key="3">
    <source>
        <dbReference type="Proteomes" id="UP001237501"/>
    </source>
</evidence>
<gene>
    <name evidence="2" type="ORF">PT517_03215</name>
</gene>
<protein>
    <submittedName>
        <fullName evidence="2">DUF6488 family protein</fullName>
    </submittedName>
</protein>
<comment type="caution">
    <text evidence="2">The sequence shown here is derived from an EMBL/GenBank/DDBJ whole genome shotgun (WGS) entry which is preliminary data.</text>
</comment>
<evidence type="ECO:0000313" key="2">
    <source>
        <dbReference type="EMBL" id="MDK2040789.1"/>
    </source>
</evidence>
<feature type="chain" id="PRO_5043801335" evidence="1">
    <location>
        <begin position="23"/>
        <end position="118"/>
    </location>
</feature>
<dbReference type="AlphaFoldDB" id="A0AAW6VFA0"/>
<evidence type="ECO:0000256" key="1">
    <source>
        <dbReference type="SAM" id="SignalP"/>
    </source>
</evidence>
<proteinExistence type="predicted"/>
<dbReference type="EMBL" id="JAQTJK010000002">
    <property type="protein sequence ID" value="MDK2040789.1"/>
    <property type="molecule type" value="Genomic_DNA"/>
</dbReference>
<accession>A0AAW6VFA0</accession>
<dbReference type="RefSeq" id="WP_260898208.1">
    <property type="nucleotide sequence ID" value="NZ_JAQTJC010000001.1"/>
</dbReference>
<dbReference type="Proteomes" id="UP001237501">
    <property type="component" value="Unassembled WGS sequence"/>
</dbReference>
<dbReference type="Pfam" id="PF20098">
    <property type="entry name" value="DUF6488"/>
    <property type="match status" value="1"/>
</dbReference>
<dbReference type="InterPro" id="IPR045503">
    <property type="entry name" value="DUF6488"/>
</dbReference>
<reference evidence="2" key="2">
    <citation type="submission" date="2023-02" db="EMBL/GenBank/DDBJ databases">
        <authorList>
            <person name="Concha-Toloza M."/>
            <person name="Lopez-Cantillo M."/>
            <person name="Molina-Mora J."/>
            <person name="Collado L."/>
        </authorList>
    </citation>
    <scope>NUCLEOTIDE SEQUENCE</scope>
    <source>
        <strain evidence="2">FR1p153A2</strain>
    </source>
</reference>
<organism evidence="2 3">
    <name type="scientific">Aliarcobacter butzleri</name>
    <dbReference type="NCBI Taxonomy" id="28197"/>
    <lineage>
        <taxon>Bacteria</taxon>
        <taxon>Pseudomonadati</taxon>
        <taxon>Campylobacterota</taxon>
        <taxon>Epsilonproteobacteria</taxon>
        <taxon>Campylobacterales</taxon>
        <taxon>Arcobacteraceae</taxon>
        <taxon>Aliarcobacter</taxon>
    </lineage>
</organism>